<dbReference type="EMBL" id="KK198759">
    <property type="protein sequence ID" value="KCW62733.1"/>
    <property type="molecule type" value="Genomic_DNA"/>
</dbReference>
<feature type="compositionally biased region" description="Basic and acidic residues" evidence="1">
    <location>
        <begin position="13"/>
        <end position="25"/>
    </location>
</feature>
<evidence type="ECO:0000256" key="2">
    <source>
        <dbReference type="SAM" id="Phobius"/>
    </source>
</evidence>
<feature type="transmembrane region" description="Helical" evidence="2">
    <location>
        <begin position="49"/>
        <end position="74"/>
    </location>
</feature>
<gene>
    <name evidence="3" type="ORF">EUGRSUZ_G00322</name>
</gene>
<keyword evidence="2" id="KW-0812">Transmembrane</keyword>
<evidence type="ECO:0000256" key="1">
    <source>
        <dbReference type="SAM" id="MobiDB-lite"/>
    </source>
</evidence>
<keyword evidence="2" id="KW-1133">Transmembrane helix</keyword>
<evidence type="ECO:0000313" key="3">
    <source>
        <dbReference type="EMBL" id="KCW62733.1"/>
    </source>
</evidence>
<name>A0A059B9D1_EUCGR</name>
<accession>A0A059B9D1</accession>
<dbReference type="Gramene" id="KCW62733">
    <property type="protein sequence ID" value="KCW62733"/>
    <property type="gene ID" value="EUGRSUZ_G00322"/>
</dbReference>
<feature type="region of interest" description="Disordered" evidence="1">
    <location>
        <begin position="1"/>
        <end position="38"/>
    </location>
</feature>
<dbReference type="AlphaFoldDB" id="A0A059B9D1"/>
<dbReference type="InParanoid" id="A0A059B9D1"/>
<organism evidence="3">
    <name type="scientific">Eucalyptus grandis</name>
    <name type="common">Flooded gum</name>
    <dbReference type="NCBI Taxonomy" id="71139"/>
    <lineage>
        <taxon>Eukaryota</taxon>
        <taxon>Viridiplantae</taxon>
        <taxon>Streptophyta</taxon>
        <taxon>Embryophyta</taxon>
        <taxon>Tracheophyta</taxon>
        <taxon>Spermatophyta</taxon>
        <taxon>Magnoliopsida</taxon>
        <taxon>eudicotyledons</taxon>
        <taxon>Gunneridae</taxon>
        <taxon>Pentapetalae</taxon>
        <taxon>rosids</taxon>
        <taxon>malvids</taxon>
        <taxon>Myrtales</taxon>
        <taxon>Myrtaceae</taxon>
        <taxon>Myrtoideae</taxon>
        <taxon>Eucalypteae</taxon>
        <taxon>Eucalyptus</taxon>
    </lineage>
</organism>
<reference evidence="3" key="1">
    <citation type="submission" date="2013-07" db="EMBL/GenBank/DDBJ databases">
        <title>The genome of Eucalyptus grandis.</title>
        <authorList>
            <person name="Schmutz J."/>
            <person name="Hayes R."/>
            <person name="Myburg A."/>
            <person name="Tuskan G."/>
            <person name="Grattapaglia D."/>
            <person name="Rokhsar D.S."/>
        </authorList>
    </citation>
    <scope>NUCLEOTIDE SEQUENCE</scope>
    <source>
        <tissue evidence="3">Leaf extractions</tissue>
    </source>
</reference>
<keyword evidence="2" id="KW-0472">Membrane</keyword>
<protein>
    <submittedName>
        <fullName evidence="3">Uncharacterized protein</fullName>
    </submittedName>
</protein>
<sequence>MAYPASHPLPSRHQLDKRNASDLPHRPHPPQTHAPLSNWMPRYKSSVRCMVLTAMMTILIVISTMILFICIVSGSEYPTLRVAGSIVSNLTID</sequence>
<proteinExistence type="predicted"/>